<dbReference type="Proteomes" id="UP000887578">
    <property type="component" value="Unplaced"/>
</dbReference>
<accession>A0A914PJY0</accession>
<comment type="similarity">
    <text evidence="2">Belongs to the amino acid-polyamine-organocation (APC) superfamily. L-type amino acid transporter (LAT) (TC 2.A.3.8) family.</text>
</comment>
<dbReference type="GO" id="GO:0015179">
    <property type="term" value="F:L-amino acid transmembrane transporter activity"/>
    <property type="evidence" value="ECO:0007669"/>
    <property type="project" value="TreeGrafter"/>
</dbReference>
<sequence length="497" mass="54400">MAEKYQLNSTDLTKSEKAGIKAKAKALEASGPIKLKQKISLLNGCAIIVGVIVGSGIFVSPKGILYHTGSPALSVLLWLLCGVYALLGALCYAELGTTIPKSGGDYIYIYEAFGSLPAFIFLWIALIIVNPTSLAVIALTFSQYCLKPFFPNSEVPDESARLLAGCCILALTFINCYNVRLSTRIQDVLALSKIFALGMIVFAAIIYLARGNTEHVTIEALTKNSNTGPIGIALAFYSGIFSYSGFNYLNFVTEELKEPNKNLPRAIYISIPIVTAVYILVNMGYFCALSPSEILNSDAVAVTFAHRAMGPLAFLVPIFVAFACIGSLNGIIFTCSRMFFAGARNGHLPELMAMINIHNYTPMPSLIFLGGTSLIMLFINDIYILINYLAFSECAIVTMAVAGLIKMRIYNKDLKRPIKLNISIPIIFFVACIYILAVPFVSKPSELIAATLIIISGVPVYYIFVYWENKPQWLIRPWAHFTHFIQAVLLCVPAESS</sequence>
<dbReference type="Pfam" id="PF13520">
    <property type="entry name" value="AA_permease_2"/>
    <property type="match status" value="1"/>
</dbReference>
<dbReference type="AlphaFoldDB" id="A0A914PJY0"/>
<keyword evidence="3" id="KW-0813">Transport</keyword>
<name>A0A914PJY0_9BILA</name>
<feature type="transmembrane region" description="Helical" evidence="8">
    <location>
        <begin position="159"/>
        <end position="177"/>
    </location>
</feature>
<dbReference type="FunFam" id="1.20.1740.10:FF:000003">
    <property type="entry name" value="Y+L amino acid transporter 1 isoform X1"/>
    <property type="match status" value="1"/>
</dbReference>
<feature type="transmembrane region" description="Helical" evidence="8">
    <location>
        <begin position="72"/>
        <end position="95"/>
    </location>
</feature>
<evidence type="ECO:0000256" key="4">
    <source>
        <dbReference type="ARBA" id="ARBA00022475"/>
    </source>
</evidence>
<dbReference type="WBParaSite" id="PDA_v2.g187.t1">
    <property type="protein sequence ID" value="PDA_v2.g187.t1"/>
    <property type="gene ID" value="PDA_v2.g187"/>
</dbReference>
<keyword evidence="5 8" id="KW-0812">Transmembrane</keyword>
<evidence type="ECO:0000256" key="2">
    <source>
        <dbReference type="ARBA" id="ARBA00007040"/>
    </source>
</evidence>
<dbReference type="PIRSF" id="PIRSF006060">
    <property type="entry name" value="AA_transporter"/>
    <property type="match status" value="1"/>
</dbReference>
<evidence type="ECO:0000313" key="10">
    <source>
        <dbReference type="WBParaSite" id="PDA_v2.g187.t1"/>
    </source>
</evidence>
<dbReference type="PANTHER" id="PTHR11785">
    <property type="entry name" value="AMINO ACID TRANSPORTER"/>
    <property type="match status" value="1"/>
</dbReference>
<evidence type="ECO:0000313" key="9">
    <source>
        <dbReference type="Proteomes" id="UP000887578"/>
    </source>
</evidence>
<feature type="transmembrane region" description="Helical" evidence="8">
    <location>
        <begin position="267"/>
        <end position="292"/>
    </location>
</feature>
<evidence type="ECO:0000256" key="3">
    <source>
        <dbReference type="ARBA" id="ARBA00022448"/>
    </source>
</evidence>
<evidence type="ECO:0000256" key="8">
    <source>
        <dbReference type="SAM" id="Phobius"/>
    </source>
</evidence>
<dbReference type="GO" id="GO:0005886">
    <property type="term" value="C:plasma membrane"/>
    <property type="evidence" value="ECO:0007669"/>
    <property type="project" value="UniProtKB-SubCell"/>
</dbReference>
<comment type="subcellular location">
    <subcellularLocation>
        <location evidence="1">Cell membrane</location>
        <topology evidence="1">Multi-pass membrane protein</topology>
    </subcellularLocation>
</comment>
<keyword evidence="9" id="KW-1185">Reference proteome</keyword>
<feature type="transmembrane region" description="Helical" evidence="8">
    <location>
        <begin position="312"/>
        <end position="340"/>
    </location>
</feature>
<dbReference type="InterPro" id="IPR050598">
    <property type="entry name" value="AminoAcid_Transporter"/>
</dbReference>
<protein>
    <submittedName>
        <fullName evidence="10">Amino acid transporter</fullName>
    </submittedName>
</protein>
<dbReference type="InterPro" id="IPR002293">
    <property type="entry name" value="AA/rel_permease1"/>
</dbReference>
<feature type="transmembrane region" description="Helical" evidence="8">
    <location>
        <begin position="229"/>
        <end position="246"/>
    </location>
</feature>
<dbReference type="PANTHER" id="PTHR11785:SF528">
    <property type="entry name" value="AMINO ACID TRANSPORTER PROTEIN JHI-21"/>
    <property type="match status" value="1"/>
</dbReference>
<feature type="transmembrane region" description="Helical" evidence="8">
    <location>
        <begin position="447"/>
        <end position="467"/>
    </location>
</feature>
<feature type="transmembrane region" description="Helical" evidence="8">
    <location>
        <begin position="360"/>
        <end position="379"/>
    </location>
</feature>
<feature type="transmembrane region" description="Helical" evidence="8">
    <location>
        <begin position="189"/>
        <end position="209"/>
    </location>
</feature>
<organism evidence="9 10">
    <name type="scientific">Panagrolaimus davidi</name>
    <dbReference type="NCBI Taxonomy" id="227884"/>
    <lineage>
        <taxon>Eukaryota</taxon>
        <taxon>Metazoa</taxon>
        <taxon>Ecdysozoa</taxon>
        <taxon>Nematoda</taxon>
        <taxon>Chromadorea</taxon>
        <taxon>Rhabditida</taxon>
        <taxon>Tylenchina</taxon>
        <taxon>Panagrolaimomorpha</taxon>
        <taxon>Panagrolaimoidea</taxon>
        <taxon>Panagrolaimidae</taxon>
        <taxon>Panagrolaimus</taxon>
    </lineage>
</organism>
<evidence type="ECO:0000256" key="1">
    <source>
        <dbReference type="ARBA" id="ARBA00004651"/>
    </source>
</evidence>
<dbReference type="Gene3D" id="1.20.1740.10">
    <property type="entry name" value="Amino acid/polyamine transporter I"/>
    <property type="match status" value="1"/>
</dbReference>
<proteinExistence type="inferred from homology"/>
<evidence type="ECO:0000256" key="6">
    <source>
        <dbReference type="ARBA" id="ARBA00022989"/>
    </source>
</evidence>
<evidence type="ECO:0000256" key="5">
    <source>
        <dbReference type="ARBA" id="ARBA00022692"/>
    </source>
</evidence>
<feature type="transmembrane region" description="Helical" evidence="8">
    <location>
        <begin position="41"/>
        <end position="60"/>
    </location>
</feature>
<feature type="transmembrane region" description="Helical" evidence="8">
    <location>
        <begin position="116"/>
        <end position="139"/>
    </location>
</feature>
<evidence type="ECO:0000256" key="7">
    <source>
        <dbReference type="ARBA" id="ARBA00023136"/>
    </source>
</evidence>
<reference evidence="10" key="1">
    <citation type="submission" date="2022-11" db="UniProtKB">
        <authorList>
            <consortium name="WormBaseParasite"/>
        </authorList>
    </citation>
    <scope>IDENTIFICATION</scope>
</reference>
<feature type="transmembrane region" description="Helical" evidence="8">
    <location>
        <begin position="385"/>
        <end position="405"/>
    </location>
</feature>
<feature type="transmembrane region" description="Helical" evidence="8">
    <location>
        <begin position="417"/>
        <end position="441"/>
    </location>
</feature>
<keyword evidence="7 8" id="KW-0472">Membrane</keyword>
<keyword evidence="6 8" id="KW-1133">Transmembrane helix</keyword>
<keyword evidence="4" id="KW-1003">Cell membrane</keyword>